<proteinExistence type="predicted"/>
<protein>
    <submittedName>
        <fullName evidence="2">Uncharacterized protein</fullName>
    </submittedName>
</protein>
<name>A0AAN6PZR7_9PEZI</name>
<reference evidence="2" key="1">
    <citation type="journal article" date="2023" name="Mol. Phylogenet. Evol.">
        <title>Genome-scale phylogeny and comparative genomics of the fungal order Sordariales.</title>
        <authorList>
            <person name="Hensen N."/>
            <person name="Bonometti L."/>
            <person name="Westerberg I."/>
            <person name="Brannstrom I.O."/>
            <person name="Guillou S."/>
            <person name="Cros-Aarteil S."/>
            <person name="Calhoun S."/>
            <person name="Haridas S."/>
            <person name="Kuo A."/>
            <person name="Mondo S."/>
            <person name="Pangilinan J."/>
            <person name="Riley R."/>
            <person name="LaButti K."/>
            <person name="Andreopoulos B."/>
            <person name="Lipzen A."/>
            <person name="Chen C."/>
            <person name="Yan M."/>
            <person name="Daum C."/>
            <person name="Ng V."/>
            <person name="Clum A."/>
            <person name="Steindorff A."/>
            <person name="Ohm R.A."/>
            <person name="Martin F."/>
            <person name="Silar P."/>
            <person name="Natvig D.O."/>
            <person name="Lalanne C."/>
            <person name="Gautier V."/>
            <person name="Ament-Velasquez S.L."/>
            <person name="Kruys A."/>
            <person name="Hutchinson M.I."/>
            <person name="Powell A.J."/>
            <person name="Barry K."/>
            <person name="Miller A.N."/>
            <person name="Grigoriev I.V."/>
            <person name="Debuchy R."/>
            <person name="Gladieux P."/>
            <person name="Hiltunen Thoren M."/>
            <person name="Johannesson H."/>
        </authorList>
    </citation>
    <scope>NUCLEOTIDE SEQUENCE</scope>
    <source>
        <strain evidence="2">CBS 757.83</strain>
    </source>
</reference>
<organism evidence="2 3">
    <name type="scientific">Parathielavia hyrcaniae</name>
    <dbReference type="NCBI Taxonomy" id="113614"/>
    <lineage>
        <taxon>Eukaryota</taxon>
        <taxon>Fungi</taxon>
        <taxon>Dikarya</taxon>
        <taxon>Ascomycota</taxon>
        <taxon>Pezizomycotina</taxon>
        <taxon>Sordariomycetes</taxon>
        <taxon>Sordariomycetidae</taxon>
        <taxon>Sordariales</taxon>
        <taxon>Chaetomiaceae</taxon>
        <taxon>Parathielavia</taxon>
    </lineage>
</organism>
<sequence>MCFSQPRSGGLAMFLLSSSCKDHAVWPLSVADKLSGDSESEVNEEDMDAEEEEDLDQDDLDGSSEGEVDKEDMGIEEDEDLDQDAHHNSKTESDSSGERSVVPANACMLCGDAEHKRQTRLGSRHPPR</sequence>
<feature type="compositionally biased region" description="Basic and acidic residues" evidence="1">
    <location>
        <begin position="83"/>
        <end position="97"/>
    </location>
</feature>
<feature type="compositionally biased region" description="Acidic residues" evidence="1">
    <location>
        <begin position="38"/>
        <end position="82"/>
    </location>
</feature>
<dbReference type="Proteomes" id="UP001305647">
    <property type="component" value="Unassembled WGS sequence"/>
</dbReference>
<evidence type="ECO:0000313" key="3">
    <source>
        <dbReference type="Proteomes" id="UP001305647"/>
    </source>
</evidence>
<comment type="caution">
    <text evidence="2">The sequence shown here is derived from an EMBL/GenBank/DDBJ whole genome shotgun (WGS) entry which is preliminary data.</text>
</comment>
<gene>
    <name evidence="2" type="ORF">N658DRAFT_74791</name>
</gene>
<keyword evidence="3" id="KW-1185">Reference proteome</keyword>
<evidence type="ECO:0000256" key="1">
    <source>
        <dbReference type="SAM" id="MobiDB-lite"/>
    </source>
</evidence>
<dbReference type="PROSITE" id="PS51257">
    <property type="entry name" value="PROKAR_LIPOPROTEIN"/>
    <property type="match status" value="1"/>
</dbReference>
<dbReference type="AlphaFoldDB" id="A0AAN6PZR7"/>
<dbReference type="EMBL" id="MU863637">
    <property type="protein sequence ID" value="KAK4100950.1"/>
    <property type="molecule type" value="Genomic_DNA"/>
</dbReference>
<accession>A0AAN6PZR7</accession>
<feature type="region of interest" description="Disordered" evidence="1">
    <location>
        <begin position="32"/>
        <end position="103"/>
    </location>
</feature>
<evidence type="ECO:0000313" key="2">
    <source>
        <dbReference type="EMBL" id="KAK4100950.1"/>
    </source>
</evidence>
<reference evidence="2" key="2">
    <citation type="submission" date="2023-05" db="EMBL/GenBank/DDBJ databases">
        <authorList>
            <consortium name="Lawrence Berkeley National Laboratory"/>
            <person name="Steindorff A."/>
            <person name="Hensen N."/>
            <person name="Bonometti L."/>
            <person name="Westerberg I."/>
            <person name="Brannstrom I.O."/>
            <person name="Guillou S."/>
            <person name="Cros-Aarteil S."/>
            <person name="Calhoun S."/>
            <person name="Haridas S."/>
            <person name="Kuo A."/>
            <person name="Mondo S."/>
            <person name="Pangilinan J."/>
            <person name="Riley R."/>
            <person name="Labutti K."/>
            <person name="Andreopoulos B."/>
            <person name="Lipzen A."/>
            <person name="Chen C."/>
            <person name="Yanf M."/>
            <person name="Daum C."/>
            <person name="Ng V."/>
            <person name="Clum A."/>
            <person name="Ohm R."/>
            <person name="Martin F."/>
            <person name="Silar P."/>
            <person name="Natvig D."/>
            <person name="Lalanne C."/>
            <person name="Gautier V."/>
            <person name="Ament-Velasquez S.L."/>
            <person name="Kruys A."/>
            <person name="Hutchinson M.I."/>
            <person name="Powell A.J."/>
            <person name="Barry K."/>
            <person name="Miller A.N."/>
            <person name="Grigoriev I.V."/>
            <person name="Debuchy R."/>
            <person name="Gladieux P."/>
            <person name="Thoren M.H."/>
            <person name="Johannesson H."/>
        </authorList>
    </citation>
    <scope>NUCLEOTIDE SEQUENCE</scope>
    <source>
        <strain evidence="2">CBS 757.83</strain>
    </source>
</reference>